<protein>
    <recommendedName>
        <fullName evidence="3">Cysteine-rich CWC</fullName>
    </recommendedName>
</protein>
<evidence type="ECO:0000313" key="1">
    <source>
        <dbReference type="EMBL" id="MBK0371211.1"/>
    </source>
</evidence>
<gene>
    <name evidence="1" type="ORF">I5M07_15380</name>
</gene>
<keyword evidence="2" id="KW-1185">Reference proteome</keyword>
<dbReference type="Proteomes" id="UP000609172">
    <property type="component" value="Unassembled WGS sequence"/>
</dbReference>
<sequence>MAKQKIKICSACENQFSCGDSVSGKSCWCNDFPPIFELETGGDCLCPTCFKQSCLYRIEQFVAETTPETAVNNKAALLPKSTNLIPDLDYYVENGNYVFTSWYHLKRGYCCQNGCRHCPY</sequence>
<dbReference type="AlphaFoldDB" id="A0A934PRE7"/>
<name>A0A934PRE7_9FLAO</name>
<dbReference type="RefSeq" id="WP_200107336.1">
    <property type="nucleotide sequence ID" value="NZ_JAEHFV010000009.1"/>
</dbReference>
<comment type="caution">
    <text evidence="1">The sequence shown here is derived from an EMBL/GenBank/DDBJ whole genome shotgun (WGS) entry which is preliminary data.</text>
</comment>
<dbReference type="Pfam" id="PF17653">
    <property type="entry name" value="DUF5522"/>
    <property type="match status" value="1"/>
</dbReference>
<accession>A0A934PRE7</accession>
<dbReference type="EMBL" id="JAEHFV010000009">
    <property type="protein sequence ID" value="MBK0371211.1"/>
    <property type="molecule type" value="Genomic_DNA"/>
</dbReference>
<evidence type="ECO:0008006" key="3">
    <source>
        <dbReference type="Google" id="ProtNLM"/>
    </source>
</evidence>
<proteinExistence type="predicted"/>
<organism evidence="1 2">
    <name type="scientific">Flavobacterium agrisoli</name>
    <dbReference type="NCBI Taxonomy" id="2793066"/>
    <lineage>
        <taxon>Bacteria</taxon>
        <taxon>Pseudomonadati</taxon>
        <taxon>Bacteroidota</taxon>
        <taxon>Flavobacteriia</taxon>
        <taxon>Flavobacteriales</taxon>
        <taxon>Flavobacteriaceae</taxon>
        <taxon>Flavobacterium</taxon>
    </lineage>
</organism>
<evidence type="ECO:0000313" key="2">
    <source>
        <dbReference type="Proteomes" id="UP000609172"/>
    </source>
</evidence>
<dbReference type="InterPro" id="IPR040807">
    <property type="entry name" value="DUF5522"/>
</dbReference>
<reference evidence="1" key="1">
    <citation type="submission" date="2020-12" db="EMBL/GenBank/DDBJ databases">
        <title>Bacterial novel species Flavobacterium sp. SE-1-e isolated from soil.</title>
        <authorList>
            <person name="Jung H.-Y."/>
        </authorList>
    </citation>
    <scope>NUCLEOTIDE SEQUENCE</scope>
    <source>
        <strain evidence="1">SE-1-e</strain>
    </source>
</reference>